<name>A0A2R5FXT1_NOSCO</name>
<comment type="caution">
    <text evidence="3">The sequence shown here is derived from an EMBL/GenBank/DDBJ whole genome shotgun (WGS) entry which is preliminary data.</text>
</comment>
<keyword evidence="4" id="KW-1185">Reference proteome</keyword>
<gene>
    <name evidence="3" type="ORF">NIES4072_43320</name>
</gene>
<keyword evidence="1" id="KW-0812">Transmembrane</keyword>
<feature type="chain" id="PRO_5015349376" evidence="2">
    <location>
        <begin position="27"/>
        <end position="75"/>
    </location>
</feature>
<evidence type="ECO:0000313" key="4">
    <source>
        <dbReference type="Proteomes" id="UP000245124"/>
    </source>
</evidence>
<dbReference type="OrthoDB" id="9800141at2"/>
<accession>A0A2R5FXT1</accession>
<dbReference type="RefSeq" id="WP_109010650.1">
    <property type="nucleotide sequence ID" value="NZ_BDUD01000001.1"/>
</dbReference>
<organism evidence="3 4">
    <name type="scientific">Nostoc commune NIES-4072</name>
    <dbReference type="NCBI Taxonomy" id="2005467"/>
    <lineage>
        <taxon>Bacteria</taxon>
        <taxon>Bacillati</taxon>
        <taxon>Cyanobacteriota</taxon>
        <taxon>Cyanophyceae</taxon>
        <taxon>Nostocales</taxon>
        <taxon>Nostocaceae</taxon>
        <taxon>Nostoc</taxon>
    </lineage>
</organism>
<evidence type="ECO:0000313" key="3">
    <source>
        <dbReference type="EMBL" id="GBG20651.1"/>
    </source>
</evidence>
<dbReference type="AlphaFoldDB" id="A0A2R5FXT1"/>
<sequence>MFSKKMLWGSLTALVLLAGTSRVALAEMPAHSPEQNSQFHRIEQPLGLKVGVAIAGLALIGLELWWFLLYKSPES</sequence>
<keyword evidence="2" id="KW-0732">Signal</keyword>
<keyword evidence="1" id="KW-0472">Membrane</keyword>
<keyword evidence="1" id="KW-1133">Transmembrane helix</keyword>
<proteinExistence type="predicted"/>
<evidence type="ECO:0000256" key="1">
    <source>
        <dbReference type="SAM" id="Phobius"/>
    </source>
</evidence>
<protein>
    <submittedName>
        <fullName evidence="3">Uncharacterized protein</fullName>
    </submittedName>
</protein>
<feature type="transmembrane region" description="Helical" evidence="1">
    <location>
        <begin position="50"/>
        <end position="70"/>
    </location>
</feature>
<reference evidence="3 4" key="1">
    <citation type="submission" date="2017-06" db="EMBL/GenBank/DDBJ databases">
        <title>Genome sequencing of cyanobaciteial culture collection at National Institute for Environmental Studies (NIES).</title>
        <authorList>
            <person name="Hirose Y."/>
            <person name="Shimura Y."/>
            <person name="Fujisawa T."/>
            <person name="Nakamura Y."/>
            <person name="Kawachi M."/>
        </authorList>
    </citation>
    <scope>NUCLEOTIDE SEQUENCE [LARGE SCALE GENOMIC DNA]</scope>
    <source>
        <strain evidence="3 4">NIES-4072</strain>
    </source>
</reference>
<dbReference type="Proteomes" id="UP000245124">
    <property type="component" value="Unassembled WGS sequence"/>
</dbReference>
<evidence type="ECO:0000256" key="2">
    <source>
        <dbReference type="SAM" id="SignalP"/>
    </source>
</evidence>
<dbReference type="EMBL" id="BDUD01000001">
    <property type="protein sequence ID" value="GBG20651.1"/>
    <property type="molecule type" value="Genomic_DNA"/>
</dbReference>
<feature type="signal peptide" evidence="2">
    <location>
        <begin position="1"/>
        <end position="26"/>
    </location>
</feature>